<evidence type="ECO:0000256" key="3">
    <source>
        <dbReference type="ARBA" id="ARBA00022640"/>
    </source>
</evidence>
<keyword evidence="3" id="KW-0934">Plastid</keyword>
<evidence type="ECO:0000256" key="7">
    <source>
        <dbReference type="ARBA" id="ARBA00035649"/>
    </source>
</evidence>
<name>A0A7N0RD79_KALFE</name>
<proteinExistence type="inferred from homology"/>
<evidence type="ECO:0008006" key="10">
    <source>
        <dbReference type="Google" id="ProtNLM"/>
    </source>
</evidence>
<dbReference type="AlphaFoldDB" id="A0A7N0RD79"/>
<dbReference type="InterPro" id="IPR008797">
    <property type="entry name" value="PSII_PsbQ"/>
</dbReference>
<reference evidence="8" key="1">
    <citation type="submission" date="2021-01" db="UniProtKB">
        <authorList>
            <consortium name="EnsemblPlants"/>
        </authorList>
    </citation>
    <scope>IDENTIFICATION</scope>
</reference>
<evidence type="ECO:0000256" key="1">
    <source>
        <dbReference type="ARBA" id="ARBA00004334"/>
    </source>
</evidence>
<keyword evidence="4" id="KW-0809">Transit peptide</keyword>
<dbReference type="SUPFAM" id="SSF101112">
    <property type="entry name" value="Oxygen-evolving enhancer protein 3"/>
    <property type="match status" value="1"/>
</dbReference>
<dbReference type="GO" id="GO:0009535">
    <property type="term" value="C:chloroplast thylakoid membrane"/>
    <property type="evidence" value="ECO:0007669"/>
    <property type="project" value="UniProtKB-SubCell"/>
</dbReference>
<evidence type="ECO:0000313" key="9">
    <source>
        <dbReference type="Proteomes" id="UP000594263"/>
    </source>
</evidence>
<dbReference type="Pfam" id="PF05757">
    <property type="entry name" value="PsbQ"/>
    <property type="match status" value="1"/>
</dbReference>
<dbReference type="GO" id="GO:0009654">
    <property type="term" value="C:photosystem II oxygen evolving complex"/>
    <property type="evidence" value="ECO:0007669"/>
    <property type="project" value="InterPro"/>
</dbReference>
<evidence type="ECO:0000256" key="2">
    <source>
        <dbReference type="ARBA" id="ARBA00022528"/>
    </source>
</evidence>
<evidence type="ECO:0000256" key="5">
    <source>
        <dbReference type="ARBA" id="ARBA00023078"/>
    </source>
</evidence>
<dbReference type="Proteomes" id="UP000594263">
    <property type="component" value="Unplaced"/>
</dbReference>
<dbReference type="PANTHER" id="PTHR33399:SF6">
    <property type="entry name" value="PSBQ-LIKE PROTEIN 3, CHLOROPLASTIC"/>
    <property type="match status" value="1"/>
</dbReference>
<keyword evidence="6" id="KW-0472">Membrane</keyword>
<dbReference type="GO" id="GO:0009767">
    <property type="term" value="P:photosynthetic electron transport chain"/>
    <property type="evidence" value="ECO:0007669"/>
    <property type="project" value="TreeGrafter"/>
</dbReference>
<organism evidence="8 9">
    <name type="scientific">Kalanchoe fedtschenkoi</name>
    <name type="common">Lavender scallops</name>
    <name type="synonym">South American air plant</name>
    <dbReference type="NCBI Taxonomy" id="63787"/>
    <lineage>
        <taxon>Eukaryota</taxon>
        <taxon>Viridiplantae</taxon>
        <taxon>Streptophyta</taxon>
        <taxon>Embryophyta</taxon>
        <taxon>Tracheophyta</taxon>
        <taxon>Spermatophyta</taxon>
        <taxon>Magnoliopsida</taxon>
        <taxon>eudicotyledons</taxon>
        <taxon>Gunneridae</taxon>
        <taxon>Pentapetalae</taxon>
        <taxon>Saxifragales</taxon>
        <taxon>Crassulaceae</taxon>
        <taxon>Kalanchoe</taxon>
    </lineage>
</organism>
<dbReference type="GO" id="GO:0005509">
    <property type="term" value="F:calcium ion binding"/>
    <property type="evidence" value="ECO:0007669"/>
    <property type="project" value="InterPro"/>
</dbReference>
<evidence type="ECO:0000256" key="6">
    <source>
        <dbReference type="ARBA" id="ARBA00023136"/>
    </source>
</evidence>
<dbReference type="FunFam" id="1.20.120.290:FF:000004">
    <property type="entry name" value="Oxygen-evolving enhancer protein 3"/>
    <property type="match status" value="1"/>
</dbReference>
<dbReference type="GO" id="GO:0019898">
    <property type="term" value="C:extrinsic component of membrane"/>
    <property type="evidence" value="ECO:0007669"/>
    <property type="project" value="InterPro"/>
</dbReference>
<dbReference type="Gramene" id="Kaladp0008s0469.1.v1.1">
    <property type="protein sequence ID" value="Kaladp0008s0469.1.v1.1.CDS.1"/>
    <property type="gene ID" value="Kaladp0008s0469.v1.1"/>
</dbReference>
<comment type="similarity">
    <text evidence="7">Belongs to the PsbQ family.</text>
</comment>
<dbReference type="Gene3D" id="1.20.120.290">
    <property type="entry name" value="Oxygen-evolving enhancer protein 3 (PsbQ), four-helix up-down bundle"/>
    <property type="match status" value="1"/>
</dbReference>
<comment type="subcellular location">
    <subcellularLocation>
        <location evidence="1">Plastid</location>
        <location evidence="1">Chloroplast thylakoid membrane</location>
    </subcellularLocation>
</comment>
<dbReference type="InterPro" id="IPR054099">
    <property type="entry name" value="PSII_PsbQ_pln"/>
</dbReference>
<keyword evidence="5" id="KW-0793">Thylakoid</keyword>
<dbReference type="PANTHER" id="PTHR33399">
    <property type="entry name" value="OXYGEN-EVOLVING ENHANCER PROTEIN 3-1, CHLOROPLASTIC"/>
    <property type="match status" value="1"/>
</dbReference>
<keyword evidence="9" id="KW-1185">Reference proteome</keyword>
<keyword evidence="2" id="KW-0150">Chloroplast</keyword>
<evidence type="ECO:0000256" key="4">
    <source>
        <dbReference type="ARBA" id="ARBA00022946"/>
    </source>
</evidence>
<dbReference type="OMA" id="PTLMMKH"/>
<sequence>MAAIAPKISLLPITQCSSSKSNARITKPLPRVRTPVGRRVGTIATLGFLAASIFKQPAGAFDFGLVAPDQTLEEALSGIRDHARGLLDIKEFIDSESWKDAQREMRMNAGYLKQDMYTIIQNKPGKERPRLRKMYSELFNNVTRLDYATRDMDKVHVLELYEKIVHSLNDILSTV</sequence>
<accession>A0A7N0RD79</accession>
<protein>
    <recommendedName>
        <fullName evidence="10">PsbQ-like protein 3, chloroplastic</fullName>
    </recommendedName>
</protein>
<dbReference type="InterPro" id="IPR023222">
    <property type="entry name" value="PsbQ-like_dom_sf"/>
</dbReference>
<dbReference type="EnsemblPlants" id="Kaladp0008s0469.1.v1.1">
    <property type="protein sequence ID" value="Kaladp0008s0469.1.v1.1.CDS.1"/>
    <property type="gene ID" value="Kaladp0008s0469.v1.1"/>
</dbReference>
<evidence type="ECO:0000313" key="8">
    <source>
        <dbReference type="EnsemblPlants" id="Kaladp0008s0469.1.v1.1.CDS.1"/>
    </source>
</evidence>